<evidence type="ECO:0000313" key="1">
    <source>
        <dbReference type="EMBL" id="SFV52555.1"/>
    </source>
</evidence>
<dbReference type="AlphaFoldDB" id="A0A1W1BGE1"/>
<protein>
    <submittedName>
        <fullName evidence="1">Uncharacterized protein</fullName>
    </submittedName>
</protein>
<sequence length="283" mass="31201">MIKKYILPLALLVNSANALDLRYGQGNFEWNVGASGLGEDSVTLDDKVMSISEQHSNFEGSPWYIFGNIDIHNSDTLNKITDIADGIVGNLPFSPSDIGPFPSSFKVTGVDFDIGMGYDITKDENGYLGIGLMTGISTPFMEMHNYLEAYNYMSTLLEETSTDVKTYKFGLSLQGSYNITNEFSIYGTGIYAMQTGTLANDLISSELDVHGTYSSFDAGLKFYPSGIVDNETNFYINIGYAYKHWEIDDMDVNIGDILSVNLSSVVNTDMTSDYLYVGIGMTF</sequence>
<reference evidence="1" key="1">
    <citation type="submission" date="2016-10" db="EMBL/GenBank/DDBJ databases">
        <authorList>
            <person name="de Groot N.N."/>
        </authorList>
    </citation>
    <scope>NUCLEOTIDE SEQUENCE</scope>
</reference>
<accession>A0A1W1BGE1</accession>
<gene>
    <name evidence="1" type="ORF">MNB_SV-9-1540</name>
</gene>
<dbReference type="EMBL" id="FPHG01000017">
    <property type="protein sequence ID" value="SFV52555.1"/>
    <property type="molecule type" value="Genomic_DNA"/>
</dbReference>
<proteinExistence type="predicted"/>
<name>A0A1W1BGE1_9ZZZZ</name>
<organism evidence="1">
    <name type="scientific">hydrothermal vent metagenome</name>
    <dbReference type="NCBI Taxonomy" id="652676"/>
    <lineage>
        <taxon>unclassified sequences</taxon>
        <taxon>metagenomes</taxon>
        <taxon>ecological metagenomes</taxon>
    </lineage>
</organism>